<gene>
    <name evidence="2" type="ORF">ACHAXA_006484</name>
</gene>
<dbReference type="Proteomes" id="UP001530377">
    <property type="component" value="Unassembled WGS sequence"/>
</dbReference>
<protein>
    <submittedName>
        <fullName evidence="2">Uncharacterized protein</fullName>
    </submittedName>
</protein>
<feature type="region of interest" description="Disordered" evidence="1">
    <location>
        <begin position="155"/>
        <end position="187"/>
    </location>
</feature>
<organism evidence="2 3">
    <name type="scientific">Cyclostephanos tholiformis</name>
    <dbReference type="NCBI Taxonomy" id="382380"/>
    <lineage>
        <taxon>Eukaryota</taxon>
        <taxon>Sar</taxon>
        <taxon>Stramenopiles</taxon>
        <taxon>Ochrophyta</taxon>
        <taxon>Bacillariophyta</taxon>
        <taxon>Coscinodiscophyceae</taxon>
        <taxon>Thalassiosirophycidae</taxon>
        <taxon>Stephanodiscales</taxon>
        <taxon>Stephanodiscaceae</taxon>
        <taxon>Cyclostephanos</taxon>
    </lineage>
</organism>
<evidence type="ECO:0000313" key="2">
    <source>
        <dbReference type="EMBL" id="KAL3817595.1"/>
    </source>
</evidence>
<accession>A0ABD3RZF2</accession>
<dbReference type="AlphaFoldDB" id="A0ABD3RZF2"/>
<evidence type="ECO:0000313" key="3">
    <source>
        <dbReference type="Proteomes" id="UP001530377"/>
    </source>
</evidence>
<name>A0ABD3RZF2_9STRA</name>
<feature type="region of interest" description="Disordered" evidence="1">
    <location>
        <begin position="94"/>
        <end position="118"/>
    </location>
</feature>
<reference evidence="2 3" key="1">
    <citation type="submission" date="2024-10" db="EMBL/GenBank/DDBJ databases">
        <title>Updated reference genomes for cyclostephanoid diatoms.</title>
        <authorList>
            <person name="Roberts W.R."/>
            <person name="Alverson A.J."/>
        </authorList>
    </citation>
    <scope>NUCLEOTIDE SEQUENCE [LARGE SCALE GENOMIC DNA]</scope>
    <source>
        <strain evidence="2 3">AJA228-03</strain>
    </source>
</reference>
<feature type="compositionally biased region" description="Polar residues" evidence="1">
    <location>
        <begin position="392"/>
        <end position="401"/>
    </location>
</feature>
<evidence type="ECO:0000256" key="1">
    <source>
        <dbReference type="SAM" id="MobiDB-lite"/>
    </source>
</evidence>
<dbReference type="EMBL" id="JALLPB020000099">
    <property type="protein sequence ID" value="KAL3817595.1"/>
    <property type="molecule type" value="Genomic_DNA"/>
</dbReference>
<feature type="compositionally biased region" description="Basic and acidic residues" evidence="1">
    <location>
        <begin position="94"/>
        <end position="104"/>
    </location>
</feature>
<comment type="caution">
    <text evidence="2">The sequence shown here is derived from an EMBL/GenBank/DDBJ whole genome shotgun (WGS) entry which is preliminary data.</text>
</comment>
<feature type="region of interest" description="Disordered" evidence="1">
    <location>
        <begin position="568"/>
        <end position="592"/>
    </location>
</feature>
<sequence length="592" mass="64880">MAYHGVGVETNDASMTSSLEEEDLLNFINMIKIDAPTDALNFINIDTPPVMVVTAEEPPVVTTSLSIESDGGLSDGVNPTGSMVPAANQDLCDTRSDKEGKDQDLVEPSDSINIDPPPVMVVTAVEPPVVMTLLSKECDISFSNGVNLAECKNPAASNQGPCDAPSNEDEKGQDLVEPSGINIEPSEKTNRKYIDEGERLTNLTYVELGGGNVPAERLCPSKFKQELKSSQMMNSINTVDSWGGLEAVAPPILGSAPICGTEIGDFSNSSDLGDKSKPSLPVLSNDDDSSLDSGVLGVKEVAEYVNIDVLMNPSSFEYFSPEVSRRRQRLEKMKTRKKDEFSLDGSGHTKSSLLEERLRASSYRGPKQVLKGIMKTGTSRPCRPLSHEKSTSIDTSINSAPTLGRNEGDRPTTMRRCSFSFVDIREHERIAGDNPCVTRGVPLSIGWGYLQHQSIELDHYEKSKGPSRDKIEMLVPPEIRSRMLRFEFGVSTAELNAAIKEVNITKRNRRHTVANEHMDAWTEVLQSAKRKFRRIVTKKTTAKEQEELWKQAHKSAMNEYLKIHGSDSLGNSPERAGVGSINLGPNIVSEKK</sequence>
<keyword evidence="3" id="KW-1185">Reference proteome</keyword>
<proteinExistence type="predicted"/>
<feature type="region of interest" description="Disordered" evidence="1">
    <location>
        <begin position="376"/>
        <end position="411"/>
    </location>
</feature>